<organism evidence="2 3">
    <name type="scientific">Dactylosporangium maewongense</name>
    <dbReference type="NCBI Taxonomy" id="634393"/>
    <lineage>
        <taxon>Bacteria</taxon>
        <taxon>Bacillati</taxon>
        <taxon>Actinomycetota</taxon>
        <taxon>Actinomycetes</taxon>
        <taxon>Micromonosporales</taxon>
        <taxon>Micromonosporaceae</taxon>
        <taxon>Dactylosporangium</taxon>
    </lineage>
</organism>
<feature type="compositionally biased region" description="Basic and acidic residues" evidence="1">
    <location>
        <begin position="133"/>
        <end position="148"/>
    </location>
</feature>
<feature type="compositionally biased region" description="Basic and acidic residues" evidence="1">
    <location>
        <begin position="157"/>
        <end position="171"/>
    </location>
</feature>
<name>A0ABN1ZMF7_9ACTN</name>
<evidence type="ECO:0000313" key="2">
    <source>
        <dbReference type="EMBL" id="GAA1500915.1"/>
    </source>
</evidence>
<accession>A0ABN1ZMF7</accession>
<sequence length="245" mass="26053">MQQERAGQERQRRLEAHQRAESAGGELAQRVHLQAERHDAQQDRQSEPRGEHGPGQAGDDRRAGDGGGDETGDGGGDGEARVAADVVTDVLGQQDVPGPARGGRQGERDAGRVGAAVPRLRQQHDAAAGQDGPDQRRAPATDRRHAEGTEELQGGRGGERDPRDRGHERQHQAGGDDPERDGGQDAGAGEVPPPRPHQHEQEQRGADEAQADGTRRADAVEQADRGGQPDLDADHGSDRGEHTAK</sequence>
<protein>
    <submittedName>
        <fullName evidence="2">Uncharacterized protein</fullName>
    </submittedName>
</protein>
<comment type="caution">
    <text evidence="2">The sequence shown here is derived from an EMBL/GenBank/DDBJ whole genome shotgun (WGS) entry which is preliminary data.</text>
</comment>
<evidence type="ECO:0000256" key="1">
    <source>
        <dbReference type="SAM" id="MobiDB-lite"/>
    </source>
</evidence>
<feature type="region of interest" description="Disordered" evidence="1">
    <location>
        <begin position="1"/>
        <end position="245"/>
    </location>
</feature>
<reference evidence="2 3" key="1">
    <citation type="journal article" date="2019" name="Int. J. Syst. Evol. Microbiol.">
        <title>The Global Catalogue of Microorganisms (GCM) 10K type strain sequencing project: providing services to taxonomists for standard genome sequencing and annotation.</title>
        <authorList>
            <consortium name="The Broad Institute Genomics Platform"/>
            <consortium name="The Broad Institute Genome Sequencing Center for Infectious Disease"/>
            <person name="Wu L."/>
            <person name="Ma J."/>
        </authorList>
    </citation>
    <scope>NUCLEOTIDE SEQUENCE [LARGE SCALE GENOMIC DNA]</scope>
    <source>
        <strain evidence="2 3">JCM 15933</strain>
    </source>
</reference>
<feature type="compositionally biased region" description="Basic and acidic residues" evidence="1">
    <location>
        <begin position="1"/>
        <end position="20"/>
    </location>
</feature>
<feature type="compositionally biased region" description="Basic and acidic residues" evidence="1">
    <location>
        <begin position="33"/>
        <end position="64"/>
    </location>
</feature>
<evidence type="ECO:0000313" key="3">
    <source>
        <dbReference type="Proteomes" id="UP001501470"/>
    </source>
</evidence>
<feature type="compositionally biased region" description="Basic and acidic residues" evidence="1">
    <location>
        <begin position="197"/>
        <end position="224"/>
    </location>
</feature>
<gene>
    <name evidence="2" type="ORF">GCM10009827_008290</name>
</gene>
<feature type="compositionally biased region" description="Basic and acidic residues" evidence="1">
    <location>
        <begin position="232"/>
        <end position="245"/>
    </location>
</feature>
<dbReference type="Proteomes" id="UP001501470">
    <property type="component" value="Unassembled WGS sequence"/>
</dbReference>
<keyword evidence="3" id="KW-1185">Reference proteome</keyword>
<dbReference type="EMBL" id="BAAAQD010000001">
    <property type="protein sequence ID" value="GAA1500915.1"/>
    <property type="molecule type" value="Genomic_DNA"/>
</dbReference>
<proteinExistence type="predicted"/>